<evidence type="ECO:0000313" key="5">
    <source>
        <dbReference type="Proteomes" id="UP000552883"/>
    </source>
</evidence>
<evidence type="ECO:0000256" key="2">
    <source>
        <dbReference type="SAM" id="Phobius"/>
    </source>
</evidence>
<dbReference type="Proteomes" id="UP000552883">
    <property type="component" value="Unassembled WGS sequence"/>
</dbReference>
<sequence length="664" mass="68167">MMRTRFLAAATAAVLMLGMSVGGVGAAFAVQPPGVGQGEGGGGGGGTTNPADSPCSQNPLFDGGTKYNIGEEVGVSGTMSFEWGTLSWTAQQLVFTANPGWTVDLCVKGGSQESNSIVLDTGSVTINRVQNISHFMWANPSFTAPVATAAISTTPRDCDTATTWNLAGASITNATWGSPVISGSTISITATATGAALFAAGDGVSGDRKSKTFTAAYEEAGGENCVQPPVATASVSVEPRNCYVATSIVINEGASSNVTWGDPVISGGTISITATATGDALFEEGLSGVSDDRTQRTFSATYEEAGGDDCVLPSIDVTASMTPLTCEPNTGSFTAGLFDPSDPNADKLTWTTSQGTVPSASANTVSGPGTVTVTVRVANDYLGDYAVNDASGLGVVSTIMVGDVETALITFTFTFTEAQDCELDAVVVPAVTYSDECVGEGRDAVQVAEFTVTRAENVSYTYTVNGGDPIEIVFPDGDETVTIDVAALDEVVVTAVAASGFRLPDGYEPWSHSFIGAAFCLDTFPTTTASAEIVMPDCLGNAGTITLTNGLGVIWTLNGTVVAGNTTHSVPTGTVVDLQASLEGPSEEYPGGFGWNDPEQQTQWDAVMEVDPSVGGEECLLDEEELPTLALTGANGLTTWLGVFAVIAMLVGMGFVARRHQVTV</sequence>
<gene>
    <name evidence="4" type="ORF">BJ959_001431</name>
</gene>
<protein>
    <recommendedName>
        <fullName evidence="6">Ig-like domain-containing protein</fullName>
    </recommendedName>
</protein>
<feature type="compositionally biased region" description="Gly residues" evidence="1">
    <location>
        <begin position="37"/>
        <end position="47"/>
    </location>
</feature>
<feature type="chain" id="PRO_5032972305" description="Ig-like domain-containing protein" evidence="3">
    <location>
        <begin position="27"/>
        <end position="664"/>
    </location>
</feature>
<evidence type="ECO:0000313" key="4">
    <source>
        <dbReference type="EMBL" id="MBB5617935.1"/>
    </source>
</evidence>
<dbReference type="EMBL" id="JACHBS010000001">
    <property type="protein sequence ID" value="MBB5617935.1"/>
    <property type="molecule type" value="Genomic_DNA"/>
</dbReference>
<dbReference type="AlphaFoldDB" id="A0A840XA40"/>
<feature type="signal peptide" evidence="3">
    <location>
        <begin position="1"/>
        <end position="26"/>
    </location>
</feature>
<keyword evidence="3" id="KW-0732">Signal</keyword>
<dbReference type="RefSeq" id="WP_153981352.1">
    <property type="nucleotide sequence ID" value="NZ_BAAANZ010000005.1"/>
</dbReference>
<reference evidence="4 5" key="1">
    <citation type="submission" date="2020-08" db="EMBL/GenBank/DDBJ databases">
        <title>Sequencing the genomes of 1000 actinobacteria strains.</title>
        <authorList>
            <person name="Klenk H.-P."/>
        </authorList>
    </citation>
    <scope>NUCLEOTIDE SEQUENCE [LARGE SCALE GENOMIC DNA]</scope>
    <source>
        <strain evidence="4 5">DSM 23889</strain>
    </source>
</reference>
<feature type="region of interest" description="Disordered" evidence="1">
    <location>
        <begin position="37"/>
        <end position="60"/>
    </location>
</feature>
<name>A0A840XA40_9MICO</name>
<accession>A0A840XA40</accession>
<feature type="transmembrane region" description="Helical" evidence="2">
    <location>
        <begin position="637"/>
        <end position="657"/>
    </location>
</feature>
<feature type="compositionally biased region" description="Polar residues" evidence="1">
    <location>
        <begin position="48"/>
        <end position="59"/>
    </location>
</feature>
<keyword evidence="2" id="KW-0472">Membrane</keyword>
<organism evidence="4 5">
    <name type="scientific">Microcella frigidaquae</name>
    <dbReference type="NCBI Taxonomy" id="424758"/>
    <lineage>
        <taxon>Bacteria</taxon>
        <taxon>Bacillati</taxon>
        <taxon>Actinomycetota</taxon>
        <taxon>Actinomycetes</taxon>
        <taxon>Micrococcales</taxon>
        <taxon>Microbacteriaceae</taxon>
        <taxon>Microcella</taxon>
    </lineage>
</organism>
<dbReference type="OrthoDB" id="3439746at2"/>
<keyword evidence="2" id="KW-0812">Transmembrane</keyword>
<keyword evidence="5" id="KW-1185">Reference proteome</keyword>
<evidence type="ECO:0008006" key="6">
    <source>
        <dbReference type="Google" id="ProtNLM"/>
    </source>
</evidence>
<evidence type="ECO:0000256" key="3">
    <source>
        <dbReference type="SAM" id="SignalP"/>
    </source>
</evidence>
<evidence type="ECO:0000256" key="1">
    <source>
        <dbReference type="SAM" id="MobiDB-lite"/>
    </source>
</evidence>
<comment type="caution">
    <text evidence="4">The sequence shown here is derived from an EMBL/GenBank/DDBJ whole genome shotgun (WGS) entry which is preliminary data.</text>
</comment>
<keyword evidence="2" id="KW-1133">Transmembrane helix</keyword>
<proteinExistence type="predicted"/>